<evidence type="ECO:0000313" key="7">
    <source>
        <dbReference type="Proteomes" id="UP000737018"/>
    </source>
</evidence>
<dbReference type="InterPro" id="IPR007330">
    <property type="entry name" value="MIT_dom"/>
</dbReference>
<dbReference type="InterPro" id="IPR003959">
    <property type="entry name" value="ATPase_AAA_core"/>
</dbReference>
<evidence type="ECO:0000313" key="6">
    <source>
        <dbReference type="EMBL" id="KAF3954904.1"/>
    </source>
</evidence>
<keyword evidence="2" id="KW-0547">Nucleotide-binding</keyword>
<reference evidence="6" key="1">
    <citation type="submission" date="2020-03" db="EMBL/GenBank/DDBJ databases">
        <title>Castanea mollissima Vanexum genome sequencing.</title>
        <authorList>
            <person name="Staton M."/>
        </authorList>
    </citation>
    <scope>NUCLEOTIDE SEQUENCE</scope>
    <source>
        <tissue evidence="6">Leaf</tissue>
    </source>
</reference>
<dbReference type="InterPro" id="IPR050304">
    <property type="entry name" value="MT-severing_AAA_ATPase"/>
</dbReference>
<comment type="similarity">
    <text evidence="1">Belongs to the AAA ATPase family.</text>
</comment>
<keyword evidence="7" id="KW-1185">Reference proteome</keyword>
<dbReference type="PANTHER" id="PTHR23074:SF159">
    <property type="entry name" value="PROTEIN SUPPRESSOR OF K(+) TRANSPORT GROWTH DEFECT 1"/>
    <property type="match status" value="1"/>
</dbReference>
<name>A0A8J4QXQ1_9ROSI</name>
<evidence type="ECO:0000256" key="4">
    <source>
        <dbReference type="SAM" id="MobiDB-lite"/>
    </source>
</evidence>
<evidence type="ECO:0000256" key="1">
    <source>
        <dbReference type="ARBA" id="ARBA00006914"/>
    </source>
</evidence>
<feature type="domain" description="MIT" evidence="5">
    <location>
        <begin position="2"/>
        <end position="80"/>
    </location>
</feature>
<comment type="caution">
    <text evidence="6">The sequence shown here is derived from an EMBL/GenBank/DDBJ whole genome shotgun (WGS) entry which is preliminary data.</text>
</comment>
<dbReference type="CDD" id="cd02678">
    <property type="entry name" value="MIT_VPS4"/>
    <property type="match status" value="1"/>
</dbReference>
<protein>
    <recommendedName>
        <fullName evidence="5">MIT domain-containing protein</fullName>
    </recommendedName>
</protein>
<dbReference type="SUPFAM" id="SSF116846">
    <property type="entry name" value="MIT domain"/>
    <property type="match status" value="1"/>
</dbReference>
<dbReference type="SMART" id="SM00745">
    <property type="entry name" value="MIT"/>
    <property type="match status" value="1"/>
</dbReference>
<organism evidence="6 7">
    <name type="scientific">Castanea mollissima</name>
    <name type="common">Chinese chestnut</name>
    <dbReference type="NCBI Taxonomy" id="60419"/>
    <lineage>
        <taxon>Eukaryota</taxon>
        <taxon>Viridiplantae</taxon>
        <taxon>Streptophyta</taxon>
        <taxon>Embryophyta</taxon>
        <taxon>Tracheophyta</taxon>
        <taxon>Spermatophyta</taxon>
        <taxon>Magnoliopsida</taxon>
        <taxon>eudicotyledons</taxon>
        <taxon>Gunneridae</taxon>
        <taxon>Pentapetalae</taxon>
        <taxon>rosids</taxon>
        <taxon>fabids</taxon>
        <taxon>Fagales</taxon>
        <taxon>Fagaceae</taxon>
        <taxon>Castanea</taxon>
    </lineage>
</organism>
<gene>
    <name evidence="6" type="ORF">CMV_019813</name>
</gene>
<evidence type="ECO:0000256" key="2">
    <source>
        <dbReference type="ARBA" id="ARBA00022741"/>
    </source>
</evidence>
<dbReference type="FunFam" id="3.40.50.300:FF:002287">
    <property type="entry name" value="MIT domain protein"/>
    <property type="match status" value="1"/>
</dbReference>
<dbReference type="InterPro" id="IPR027417">
    <property type="entry name" value="P-loop_NTPase"/>
</dbReference>
<sequence>MYSNFKEHAIEYVKQAVQEDDAGNYSKAFPLYMNALEYFRTHLKYEKNPKIKEAITQKCMEYLKRAEEIRTILDNGGSGPAPSGDATIASQPKTKSKGGVGKDAEDPEQAKLRAGLDSVIIREKPNVKWSDMAGLESAKQALQEAVILPVKFPQFFTGKRKPWRAFLLYGPPGMGKSYLAKAVATEADSTFFRQIFMMTLQESCKIRAS</sequence>
<dbReference type="FunFam" id="1.20.58.80:FF:000007">
    <property type="entry name" value="Suppressor of K+ transport growth defect 1"/>
    <property type="match status" value="1"/>
</dbReference>
<dbReference type="PANTHER" id="PTHR23074">
    <property type="entry name" value="AAA DOMAIN-CONTAINING"/>
    <property type="match status" value="1"/>
</dbReference>
<dbReference type="GO" id="GO:0007033">
    <property type="term" value="P:vacuole organization"/>
    <property type="evidence" value="ECO:0007669"/>
    <property type="project" value="TreeGrafter"/>
</dbReference>
<dbReference type="SUPFAM" id="SSF52540">
    <property type="entry name" value="P-loop containing nucleoside triphosphate hydrolases"/>
    <property type="match status" value="1"/>
</dbReference>
<dbReference type="OrthoDB" id="29072at2759"/>
<dbReference type="GO" id="GO:0005524">
    <property type="term" value="F:ATP binding"/>
    <property type="evidence" value="ECO:0007669"/>
    <property type="project" value="UniProtKB-KW"/>
</dbReference>
<feature type="region of interest" description="Disordered" evidence="4">
    <location>
        <begin position="73"/>
        <end position="108"/>
    </location>
</feature>
<dbReference type="AlphaFoldDB" id="A0A8J4QXQ1"/>
<dbReference type="Pfam" id="PF04212">
    <property type="entry name" value="MIT"/>
    <property type="match status" value="1"/>
</dbReference>
<dbReference type="EMBL" id="JRKL02003546">
    <property type="protein sequence ID" value="KAF3954904.1"/>
    <property type="molecule type" value="Genomic_DNA"/>
</dbReference>
<evidence type="ECO:0000259" key="5">
    <source>
        <dbReference type="SMART" id="SM00745"/>
    </source>
</evidence>
<dbReference type="Gene3D" id="3.40.50.300">
    <property type="entry name" value="P-loop containing nucleotide triphosphate hydrolases"/>
    <property type="match status" value="1"/>
</dbReference>
<dbReference type="Gene3D" id="1.20.58.80">
    <property type="entry name" value="Phosphotransferase system, lactose/cellobiose-type IIA subunit"/>
    <property type="match status" value="1"/>
</dbReference>
<dbReference type="InterPro" id="IPR036181">
    <property type="entry name" value="MIT_dom_sf"/>
</dbReference>
<accession>A0A8J4QXQ1</accession>
<dbReference type="Proteomes" id="UP000737018">
    <property type="component" value="Unassembled WGS sequence"/>
</dbReference>
<proteinExistence type="inferred from homology"/>
<dbReference type="GO" id="GO:0016197">
    <property type="term" value="P:endosomal transport"/>
    <property type="evidence" value="ECO:0007669"/>
    <property type="project" value="TreeGrafter"/>
</dbReference>
<dbReference type="InterPro" id="IPR045253">
    <property type="entry name" value="VPS4_MIT"/>
</dbReference>
<keyword evidence="3" id="KW-0067">ATP-binding</keyword>
<evidence type="ECO:0000256" key="3">
    <source>
        <dbReference type="ARBA" id="ARBA00022840"/>
    </source>
</evidence>
<dbReference type="Pfam" id="PF00004">
    <property type="entry name" value="AAA"/>
    <property type="match status" value="1"/>
</dbReference>
<dbReference type="GO" id="GO:0016887">
    <property type="term" value="F:ATP hydrolysis activity"/>
    <property type="evidence" value="ECO:0007669"/>
    <property type="project" value="InterPro"/>
</dbReference>